<feature type="transmembrane region" description="Helical" evidence="1">
    <location>
        <begin position="36"/>
        <end position="54"/>
    </location>
</feature>
<protein>
    <submittedName>
        <fullName evidence="3">Stage II sporulation protein D</fullName>
    </submittedName>
</protein>
<organism evidence="3 4">
    <name type="scientific">Hespellia stercorisuis DSM 15480</name>
    <dbReference type="NCBI Taxonomy" id="1121950"/>
    <lineage>
        <taxon>Bacteria</taxon>
        <taxon>Bacillati</taxon>
        <taxon>Bacillota</taxon>
        <taxon>Clostridia</taxon>
        <taxon>Lachnospirales</taxon>
        <taxon>Lachnospiraceae</taxon>
        <taxon>Hespellia</taxon>
    </lineage>
</organism>
<dbReference type="InterPro" id="IPR013486">
    <property type="entry name" value="SpoIID/LytB"/>
</dbReference>
<keyword evidence="4" id="KW-1185">Reference proteome</keyword>
<evidence type="ECO:0000313" key="4">
    <source>
        <dbReference type="Proteomes" id="UP000184301"/>
    </source>
</evidence>
<dbReference type="Pfam" id="PF08486">
    <property type="entry name" value="SpoIID"/>
    <property type="match status" value="1"/>
</dbReference>
<gene>
    <name evidence="3" type="ORF">SAMN02745243_02011</name>
</gene>
<dbReference type="AlphaFoldDB" id="A0A1M6P4J1"/>
<evidence type="ECO:0000313" key="3">
    <source>
        <dbReference type="EMBL" id="SHK02851.1"/>
    </source>
</evidence>
<accession>A0A1M6P4J1</accession>
<dbReference type="NCBIfam" id="TIGR02669">
    <property type="entry name" value="SpoIID_LytB"/>
    <property type="match status" value="1"/>
</dbReference>
<dbReference type="RefSeq" id="WP_084533996.1">
    <property type="nucleotide sequence ID" value="NZ_FQZY01000026.1"/>
</dbReference>
<name>A0A1M6P4J1_9FIRM</name>
<reference evidence="3 4" key="1">
    <citation type="submission" date="2016-11" db="EMBL/GenBank/DDBJ databases">
        <authorList>
            <person name="Jaros S."/>
            <person name="Januszkiewicz K."/>
            <person name="Wedrychowicz H."/>
        </authorList>
    </citation>
    <scope>NUCLEOTIDE SEQUENCE [LARGE SCALE GENOMIC DNA]</scope>
    <source>
        <strain evidence="3 4">DSM 15480</strain>
    </source>
</reference>
<dbReference type="OrthoDB" id="9794671at2"/>
<keyword evidence="1" id="KW-0812">Transmembrane</keyword>
<dbReference type="Proteomes" id="UP000184301">
    <property type="component" value="Unassembled WGS sequence"/>
</dbReference>
<sequence>MWKNRKDRWKGARHYHREHGFPGERKENRIQIIKKISSFLMILILLPYVITVFWNGTNIRKWNQDEKQYVLVNTDGKEKQVLWEEYLIGVLADTIPRTYEKEAIAAQAVILRTVLQRELAEKGFASEAYITAKELKGKATAGNYEKMYQKYKSAVEETSDLVLLYQDQYANAAYHRSNTGSTRDSKEVLGTEEYPYLCAVSCPEDKRADEAMNISTFSYEETMKNCRSFLAAVEKEQAEKIFSFDDFEIVKQDSAGYVTELRMGENTYPGEEFRTAMGLPSCAFTLQDYKGELRITTVGNGHGFGMSQWSANVMAKDGASYAEILQCFYPGTEVKTRE</sequence>
<keyword evidence="1" id="KW-0472">Membrane</keyword>
<keyword evidence="1" id="KW-1133">Transmembrane helix</keyword>
<evidence type="ECO:0000256" key="1">
    <source>
        <dbReference type="SAM" id="Phobius"/>
    </source>
</evidence>
<evidence type="ECO:0000259" key="2">
    <source>
        <dbReference type="Pfam" id="PF08486"/>
    </source>
</evidence>
<dbReference type="EMBL" id="FQZY01000026">
    <property type="protein sequence ID" value="SHK02851.1"/>
    <property type="molecule type" value="Genomic_DNA"/>
</dbReference>
<feature type="domain" description="Sporulation stage II protein D amidase enhancer LytB N-terminal" evidence="2">
    <location>
        <begin position="79"/>
        <end position="165"/>
    </location>
</feature>
<dbReference type="GO" id="GO:0030435">
    <property type="term" value="P:sporulation resulting in formation of a cellular spore"/>
    <property type="evidence" value="ECO:0007669"/>
    <property type="project" value="InterPro"/>
</dbReference>
<proteinExistence type="predicted"/>
<dbReference type="InterPro" id="IPR013693">
    <property type="entry name" value="SpoIID/LytB_N"/>
</dbReference>
<dbReference type="STRING" id="1121950.SAMN02745243_02011"/>